<gene>
    <name evidence="1" type="ORF">GCM10009535_12220</name>
</gene>
<evidence type="ECO:0000313" key="1">
    <source>
        <dbReference type="EMBL" id="GAA0637400.1"/>
    </source>
</evidence>
<organism evidence="1 2">
    <name type="scientific">Streptomyces thermocarboxydovorans</name>
    <dbReference type="NCBI Taxonomy" id="59298"/>
    <lineage>
        <taxon>Bacteria</taxon>
        <taxon>Bacillati</taxon>
        <taxon>Actinomycetota</taxon>
        <taxon>Actinomycetes</taxon>
        <taxon>Kitasatosporales</taxon>
        <taxon>Streptomycetaceae</taxon>
        <taxon>Streptomyces</taxon>
    </lineage>
</organism>
<name>A0ABN1HD35_9ACTN</name>
<keyword evidence="2" id="KW-1185">Reference proteome</keyword>
<dbReference type="EMBL" id="BAAAGU010000009">
    <property type="protein sequence ID" value="GAA0637400.1"/>
    <property type="molecule type" value="Genomic_DNA"/>
</dbReference>
<comment type="caution">
    <text evidence="1">The sequence shown here is derived from an EMBL/GenBank/DDBJ whole genome shotgun (WGS) entry which is preliminary data.</text>
</comment>
<sequence length="62" mass="6746">MGLFSRKQSAPKAAAVDMDVARHAGEAVNRGDLDEAKRLVDATSDPRAHAFASFRFIDVEDD</sequence>
<protein>
    <submittedName>
        <fullName evidence="1">Uncharacterized protein</fullName>
    </submittedName>
</protein>
<evidence type="ECO:0000313" key="2">
    <source>
        <dbReference type="Proteomes" id="UP001500724"/>
    </source>
</evidence>
<proteinExistence type="predicted"/>
<reference evidence="1 2" key="1">
    <citation type="journal article" date="2019" name="Int. J. Syst. Evol. Microbiol.">
        <title>The Global Catalogue of Microorganisms (GCM) 10K type strain sequencing project: providing services to taxonomists for standard genome sequencing and annotation.</title>
        <authorList>
            <consortium name="The Broad Institute Genomics Platform"/>
            <consortium name="The Broad Institute Genome Sequencing Center for Infectious Disease"/>
            <person name="Wu L."/>
            <person name="Ma J."/>
        </authorList>
    </citation>
    <scope>NUCLEOTIDE SEQUENCE [LARGE SCALE GENOMIC DNA]</scope>
    <source>
        <strain evidence="1 2">JCM 10367</strain>
    </source>
</reference>
<accession>A0ABN1HD35</accession>
<dbReference type="Proteomes" id="UP001500724">
    <property type="component" value="Unassembled WGS sequence"/>
</dbReference>
<dbReference type="RefSeq" id="WP_343998324.1">
    <property type="nucleotide sequence ID" value="NZ_BAAAGU010000009.1"/>
</dbReference>